<feature type="region of interest" description="Disordered" evidence="6">
    <location>
        <begin position="548"/>
        <end position="596"/>
    </location>
</feature>
<evidence type="ECO:0000256" key="1">
    <source>
        <dbReference type="ARBA" id="ARBA00004651"/>
    </source>
</evidence>
<dbReference type="VEuPathDB" id="TriTrypDB:TvY486_0101690"/>
<feature type="compositionally biased region" description="Gly residues" evidence="6">
    <location>
        <begin position="557"/>
        <end position="596"/>
    </location>
</feature>
<keyword evidence="5 7" id="KW-0472">Membrane</keyword>
<comment type="subcellular location">
    <subcellularLocation>
        <location evidence="1">Cell membrane</location>
        <topology evidence="1">Multi-pass membrane protein</topology>
    </subcellularLocation>
</comment>
<evidence type="ECO:0000256" key="7">
    <source>
        <dbReference type="SAM" id="Phobius"/>
    </source>
</evidence>
<keyword evidence="3 7" id="KW-0812">Transmembrane</keyword>
<dbReference type="GO" id="GO:0005886">
    <property type="term" value="C:plasma membrane"/>
    <property type="evidence" value="ECO:0007669"/>
    <property type="project" value="UniProtKB-SubCell"/>
</dbReference>
<keyword evidence="4 7" id="KW-1133">Transmembrane helix</keyword>
<dbReference type="PANTHER" id="PTHR30509:SF9">
    <property type="entry name" value="MULTIDRUG RESISTANCE PROTEIN MDTO"/>
    <property type="match status" value="1"/>
</dbReference>
<evidence type="ECO:0000256" key="2">
    <source>
        <dbReference type="ARBA" id="ARBA00022475"/>
    </source>
</evidence>
<feature type="region of interest" description="Disordered" evidence="6">
    <location>
        <begin position="505"/>
        <end position="533"/>
    </location>
</feature>
<proteinExistence type="predicted"/>
<dbReference type="EMBL" id="HE573017">
    <property type="protein sequence ID" value="CCC46521.1"/>
    <property type="molecule type" value="Genomic_DNA"/>
</dbReference>
<evidence type="ECO:0000256" key="4">
    <source>
        <dbReference type="ARBA" id="ARBA00022989"/>
    </source>
</evidence>
<feature type="region of interest" description="Disordered" evidence="6">
    <location>
        <begin position="1"/>
        <end position="37"/>
    </location>
</feature>
<feature type="compositionally biased region" description="Polar residues" evidence="6">
    <location>
        <begin position="445"/>
        <end position="474"/>
    </location>
</feature>
<gene>
    <name evidence="8" type="ORF">TVY486_0101690</name>
</gene>
<feature type="transmembrane region" description="Helical" evidence="7">
    <location>
        <begin position="1113"/>
        <end position="1137"/>
    </location>
</feature>
<dbReference type="PANTHER" id="PTHR30509">
    <property type="entry name" value="P-HYDROXYBENZOIC ACID EFFLUX PUMP SUBUNIT-RELATED"/>
    <property type="match status" value="1"/>
</dbReference>
<reference evidence="8" key="1">
    <citation type="journal article" date="2012" name="Proc. Natl. Acad. Sci. U.S.A.">
        <title>Antigenic diversity is generated by distinct evolutionary mechanisms in African trypanosome species.</title>
        <authorList>
            <person name="Jackson A.P."/>
            <person name="Berry A."/>
            <person name="Aslett M."/>
            <person name="Allison H.C."/>
            <person name="Burton P."/>
            <person name="Vavrova-Anderson J."/>
            <person name="Brown R."/>
            <person name="Browne H."/>
            <person name="Corton N."/>
            <person name="Hauser H."/>
            <person name="Gamble J."/>
            <person name="Gilderthorp R."/>
            <person name="Marcello L."/>
            <person name="McQuillan J."/>
            <person name="Otto T.D."/>
            <person name="Quail M.A."/>
            <person name="Sanders M.J."/>
            <person name="van Tonder A."/>
            <person name="Ginger M.L."/>
            <person name="Field M.C."/>
            <person name="Barry J.D."/>
            <person name="Hertz-Fowler C."/>
            <person name="Berriman M."/>
        </authorList>
    </citation>
    <scope>NUCLEOTIDE SEQUENCE</scope>
    <source>
        <strain evidence="8">Y486</strain>
    </source>
</reference>
<keyword evidence="2" id="KW-1003">Cell membrane</keyword>
<feature type="region of interest" description="Disordered" evidence="6">
    <location>
        <begin position="377"/>
        <end position="493"/>
    </location>
</feature>
<evidence type="ECO:0000256" key="3">
    <source>
        <dbReference type="ARBA" id="ARBA00022692"/>
    </source>
</evidence>
<evidence type="ECO:0000313" key="8">
    <source>
        <dbReference type="EMBL" id="CCC46521.1"/>
    </source>
</evidence>
<feature type="transmembrane region" description="Helical" evidence="7">
    <location>
        <begin position="1089"/>
        <end position="1107"/>
    </location>
</feature>
<protein>
    <submittedName>
        <fullName evidence="8">Uncharacterized protein</fullName>
    </submittedName>
</protein>
<name>G0TRF7_TRYVY</name>
<feature type="compositionally biased region" description="Polar residues" evidence="6">
    <location>
        <begin position="391"/>
        <end position="400"/>
    </location>
</feature>
<feature type="transmembrane region" description="Helical" evidence="7">
    <location>
        <begin position="740"/>
        <end position="759"/>
    </location>
</feature>
<dbReference type="AlphaFoldDB" id="G0TRF7"/>
<feature type="transmembrane region" description="Helical" evidence="7">
    <location>
        <begin position="766"/>
        <end position="783"/>
    </location>
</feature>
<feature type="transmembrane region" description="Helical" evidence="7">
    <location>
        <begin position="816"/>
        <end position="836"/>
    </location>
</feature>
<organism evidence="8">
    <name type="scientific">Trypanosoma vivax (strain Y486)</name>
    <dbReference type="NCBI Taxonomy" id="1055687"/>
    <lineage>
        <taxon>Eukaryota</taxon>
        <taxon>Discoba</taxon>
        <taxon>Euglenozoa</taxon>
        <taxon>Kinetoplastea</taxon>
        <taxon>Metakinetoplastina</taxon>
        <taxon>Trypanosomatida</taxon>
        <taxon>Trypanosomatidae</taxon>
        <taxon>Trypanosoma</taxon>
        <taxon>Duttonella</taxon>
    </lineage>
</organism>
<evidence type="ECO:0000256" key="5">
    <source>
        <dbReference type="ARBA" id="ARBA00023136"/>
    </source>
</evidence>
<sequence length="1146" mass="123258">MDVDNRNKNSSCAKLIPSDDSEVQVGRDPPADGIETSLPSLCVSLEKATPEPKMASSGRPNTDIAHSAAIERFLLGGHAPGLTPGDPCLAYSVGSTLAPGSEHIRGPGSNTENPSFASRCQESMDARASESVVAVAPLIPASVSQTIESKKKNVKHDLNDSGVCNPSQGSSQLMAVPEKSVLIPSGKTNLKSLLQGPKSKTFQESSALQAREKGSNLLCPGLQPTPGPAHMPQIALPEEHGSETQKGYRLKRTKSTGDLIRMRKQGERAEGLTEWLGECISTPARSAAHVGTGRGGSRQTGRCKSVCRASRTRGEGVAKMTERPTLSAVDRLHMGPSISRGNSYQDIVSLPDRGRHALQRVNNRQYVLDMKSFGQHGSSLAQDARSPVSIAHSSHSTGTRATDRSLESPVGRFPGGGGSPCANLADRFSVGRPSSHTGRPVRSNHIVSSGTRNPSTVERNAQFPASSHNNSSPNDPRGAAQSRPVSPSGGASHAENMFMSLIVERSRGREQTSSSLSDALKPIPTKAMDTPPKRDVLISGARSFSHFSINGSHDDGWNGGRRGVRNGTGGGGVSGSYGGRRGDGSSGGSGGRGGGGNYGGGRGGGGGGGGGGGDYGGSGGGGGSGGKNKAAKVVISGDEEEHEEQHFKDRDTTALHAIPWDQRAFLPVSGFGTKSFSIFSAPLFWEKLDWTIRASLFTVLPLMILTLEPRTEHIFPMPSSVAFLAFWISMPTFGSGLQEFIIMLKGYALSLLLLMFVIAVNPTATWLIFLLLFLFVLSTAFFAEQVKKTCAYCLTVFLMQLQTNPEDTGLVFVKDYFITLLIALGFGLAAFFIPTIRWSSDIAKMNVSLLGNSLSIFVQGTCCSFWTHSPLERELHILRLRQLQVTVKKAMAKANDYFAEAQYEPHTGTFLASISVRMEFLTNMHSILSSMVQVVELINDDPRRIDTSLCISFGEAIKEDLAIISSAMDNIILKISDFEHPVEEEDIQLFREARERFQERLSDVRQQVILNNEMYETNESDVLLGFFMFSVDELCEVICNFTPDKKAPSTIMAWLKSPIGDCKSCYDAVRNLISTIIERRTITRRAKEAIKLALCMTLPSIFQTYALDNNETSPVAGAAIIAFVYSSTGAQSFVYAVNRVLGTVIG</sequence>
<accession>G0TRF7</accession>
<feature type="non-terminal residue" evidence="8">
    <location>
        <position position="1146"/>
    </location>
</feature>
<evidence type="ECO:0000256" key="6">
    <source>
        <dbReference type="SAM" id="MobiDB-lite"/>
    </source>
</evidence>